<proteinExistence type="predicted"/>
<accession>A0ABT9SZ61</accession>
<gene>
    <name evidence="3" type="ORF">J2T07_002483</name>
</gene>
<keyword evidence="1" id="KW-0175">Coiled coil</keyword>
<reference evidence="3 4" key="1">
    <citation type="submission" date="2023-07" db="EMBL/GenBank/DDBJ databases">
        <title>Sorghum-associated microbial communities from plants grown in Nebraska, USA.</title>
        <authorList>
            <person name="Schachtman D."/>
        </authorList>
    </citation>
    <scope>NUCLEOTIDE SEQUENCE [LARGE SCALE GENOMIC DNA]</scope>
    <source>
        <strain evidence="3 4">CC60</strain>
    </source>
</reference>
<feature type="coiled-coil region" evidence="1">
    <location>
        <begin position="78"/>
        <end position="105"/>
    </location>
</feature>
<feature type="region of interest" description="Disordered" evidence="2">
    <location>
        <begin position="503"/>
        <end position="525"/>
    </location>
</feature>
<keyword evidence="4" id="KW-1185">Reference proteome</keyword>
<dbReference type="EMBL" id="JAUSSK010000003">
    <property type="protein sequence ID" value="MDQ0010293.1"/>
    <property type="molecule type" value="Genomic_DNA"/>
</dbReference>
<evidence type="ECO:0000313" key="3">
    <source>
        <dbReference type="EMBL" id="MDQ0010293.1"/>
    </source>
</evidence>
<organism evidence="3 4">
    <name type="scientific">Luteibacter jiangsuensis</name>
    <dbReference type="NCBI Taxonomy" id="637577"/>
    <lineage>
        <taxon>Bacteria</taxon>
        <taxon>Pseudomonadati</taxon>
        <taxon>Pseudomonadota</taxon>
        <taxon>Gammaproteobacteria</taxon>
        <taxon>Lysobacterales</taxon>
        <taxon>Rhodanobacteraceae</taxon>
        <taxon>Luteibacter</taxon>
    </lineage>
</organism>
<protein>
    <submittedName>
        <fullName evidence="3">Uncharacterized protein</fullName>
    </submittedName>
</protein>
<evidence type="ECO:0000256" key="1">
    <source>
        <dbReference type="SAM" id="Coils"/>
    </source>
</evidence>
<feature type="region of interest" description="Disordered" evidence="2">
    <location>
        <begin position="1"/>
        <end position="52"/>
    </location>
</feature>
<evidence type="ECO:0000313" key="4">
    <source>
        <dbReference type="Proteomes" id="UP001237737"/>
    </source>
</evidence>
<comment type="caution">
    <text evidence="3">The sequence shown here is derived from an EMBL/GenBank/DDBJ whole genome shotgun (WGS) entry which is preliminary data.</text>
</comment>
<evidence type="ECO:0000256" key="2">
    <source>
        <dbReference type="SAM" id="MobiDB-lite"/>
    </source>
</evidence>
<name>A0ABT9SZ61_9GAMM</name>
<sequence>MIGVYRARPKSKNSSSTTQPGIAEGSIDVRNQPGADLGGLDRNPDIDAGGLKPFDEKKLAEQQELFQVATQVGYSATKSIVTEQRDEANERLNQASAAYQSASTDEEQAAALAMRDAAMSDMSHWSDGGSYKIATDILVGTVSAYMGGGSVAGGAVGALSDDKFLSAISAGLQRNGIDADVAEKSGLMNLAAIGLGYGVGSLVGGGSTAAATAGNAQAYGYYDYRDGRAQLIRWDPDKLASATGGDEAVKATRERILNEAIKNGADPVALAAALSTPGVDENLSGLAVVEAASYRMFDGASFNDLSDAQKAQVMEKVAGSVTVGPITTTATGAVADSGSAPPPNTASNAIQGSIRQSAGVALTGLVSNGEMGVEKVVNWIGPENAEALGYAVAVATAGPAKFGLGLALDKSGITGQIQAVKQEYLIDPAAQWIGTYGFDAQTPEQLGLVHPASNTIASVTVDAGLAVIGGAIRDTAKSIVQQSDGFTDKVISAEDGIAAIESRPTPKQSEIDVGKGLGGDARPQVSYKDGEEVKYGTPGSVRPDWCVGNTCSVEVKNYNILNNEQGLVNSVATQSKQRADNLPQGMTQKVVIDVRGQTVDLSQTQRIIKAIVDKSGGAIKPEDIQFKR</sequence>
<dbReference type="Proteomes" id="UP001237737">
    <property type="component" value="Unassembled WGS sequence"/>
</dbReference>